<dbReference type="InterPro" id="IPR011055">
    <property type="entry name" value="Dup_hybrid_motif"/>
</dbReference>
<evidence type="ECO:0000256" key="5">
    <source>
        <dbReference type="ARBA" id="ARBA00022683"/>
    </source>
</evidence>
<evidence type="ECO:0000256" key="2">
    <source>
        <dbReference type="ARBA" id="ARBA00022448"/>
    </source>
</evidence>
<dbReference type="PANTHER" id="PTHR45008:SF1">
    <property type="entry name" value="PTS SYSTEM GLUCOSE-SPECIFIC EIIA COMPONENT"/>
    <property type="match status" value="1"/>
</dbReference>
<dbReference type="GO" id="GO:0005737">
    <property type="term" value="C:cytoplasm"/>
    <property type="evidence" value="ECO:0007669"/>
    <property type="project" value="UniProtKB-SubCell"/>
</dbReference>
<evidence type="ECO:0000256" key="1">
    <source>
        <dbReference type="ARBA" id="ARBA00004496"/>
    </source>
</evidence>
<feature type="domain" description="PTS EIIA type-1" evidence="7">
    <location>
        <begin position="33"/>
        <end position="137"/>
    </location>
</feature>
<evidence type="ECO:0000313" key="9">
    <source>
        <dbReference type="Proteomes" id="UP000272464"/>
    </source>
</evidence>
<keyword evidence="3 8" id="KW-0762">Sugar transport</keyword>
<gene>
    <name evidence="8" type="ORF">EJP77_13535</name>
</gene>
<evidence type="ECO:0000256" key="4">
    <source>
        <dbReference type="ARBA" id="ARBA00022679"/>
    </source>
</evidence>
<dbReference type="GO" id="GO:0016301">
    <property type="term" value="F:kinase activity"/>
    <property type="evidence" value="ECO:0007669"/>
    <property type="project" value="UniProtKB-KW"/>
</dbReference>
<dbReference type="Proteomes" id="UP000272464">
    <property type="component" value="Unassembled WGS sequence"/>
</dbReference>
<dbReference type="RefSeq" id="WP_127199783.1">
    <property type="nucleotide sequence ID" value="NZ_RZNX01000005.1"/>
</dbReference>
<dbReference type="EMBL" id="RZNX01000005">
    <property type="protein sequence ID" value="RUT29839.1"/>
    <property type="molecule type" value="Genomic_DNA"/>
</dbReference>
<dbReference type="Pfam" id="PF00358">
    <property type="entry name" value="PTS_EIIA_1"/>
    <property type="match status" value="1"/>
</dbReference>
<keyword evidence="4" id="KW-0808">Transferase</keyword>
<dbReference type="PROSITE" id="PS00371">
    <property type="entry name" value="PTS_EIIA_TYPE_1_HIS"/>
    <property type="match status" value="1"/>
</dbReference>
<protein>
    <submittedName>
        <fullName evidence="8">PTS glucose transporter subunit IIA</fullName>
    </submittedName>
</protein>
<keyword evidence="9" id="KW-1185">Reference proteome</keyword>
<accession>A0A3S1CY40</accession>
<evidence type="ECO:0000313" key="8">
    <source>
        <dbReference type="EMBL" id="RUT29839.1"/>
    </source>
</evidence>
<dbReference type="GO" id="GO:0009401">
    <property type="term" value="P:phosphoenolpyruvate-dependent sugar phosphotransferase system"/>
    <property type="evidence" value="ECO:0007669"/>
    <property type="project" value="UniProtKB-KW"/>
</dbReference>
<dbReference type="NCBIfam" id="TIGR00830">
    <property type="entry name" value="PTBA"/>
    <property type="match status" value="1"/>
</dbReference>
<dbReference type="FunFam" id="2.70.70.10:FF:000001">
    <property type="entry name" value="PTS system glucose-specific IIA component"/>
    <property type="match status" value="1"/>
</dbReference>
<keyword evidence="6" id="KW-0418">Kinase</keyword>
<proteinExistence type="predicted"/>
<dbReference type="Gene3D" id="2.70.70.10">
    <property type="entry name" value="Glucose Permease (Domain IIA)"/>
    <property type="match status" value="1"/>
</dbReference>
<comment type="caution">
    <text evidence="8">The sequence shown here is derived from an EMBL/GenBank/DDBJ whole genome shotgun (WGS) entry which is preliminary data.</text>
</comment>
<comment type="subcellular location">
    <subcellularLocation>
        <location evidence="1">Cytoplasm</location>
    </subcellularLocation>
</comment>
<dbReference type="InterPro" id="IPR001127">
    <property type="entry name" value="PTS_EIIA_1_perm"/>
</dbReference>
<reference evidence="8 9" key="1">
    <citation type="submission" date="2018-12" db="EMBL/GenBank/DDBJ databases">
        <authorList>
            <person name="Sun L."/>
            <person name="Chen Z."/>
        </authorList>
    </citation>
    <scope>NUCLEOTIDE SEQUENCE [LARGE SCALE GENOMIC DNA]</scope>
    <source>
        <strain evidence="8 9">3-5-3</strain>
    </source>
</reference>
<evidence type="ECO:0000256" key="6">
    <source>
        <dbReference type="ARBA" id="ARBA00022777"/>
    </source>
</evidence>
<evidence type="ECO:0000256" key="3">
    <source>
        <dbReference type="ARBA" id="ARBA00022597"/>
    </source>
</evidence>
<sequence length="166" mass="17749">MFSKWRKKSTEQKKVEIYAPVTGEAVALSAVPDEAFAGGFMGKGMAIEPSEGKLTAPFDGTAIHVIKSKHAVILEHSSGLQLLFHIGINTVSLRGEGFISHVQTGDTVKAGQTLIEFDIPKIKEAGYPVITSVIATNAEELTEDIETNLGPVQSGRDVILTAIFKA</sequence>
<name>A0A3S1CY40_9BACL</name>
<keyword evidence="2" id="KW-0813">Transport</keyword>
<keyword evidence="5" id="KW-0598">Phosphotransferase system</keyword>
<evidence type="ECO:0000259" key="7">
    <source>
        <dbReference type="PROSITE" id="PS51093"/>
    </source>
</evidence>
<dbReference type="OrthoDB" id="92465at2"/>
<dbReference type="PROSITE" id="PS51093">
    <property type="entry name" value="PTS_EIIA_TYPE_1"/>
    <property type="match status" value="1"/>
</dbReference>
<dbReference type="InterPro" id="IPR050890">
    <property type="entry name" value="PTS_EIIA_component"/>
</dbReference>
<dbReference type="AlphaFoldDB" id="A0A3S1CY40"/>
<organism evidence="8 9">
    <name type="scientific">Paenibacillus zeisoli</name>
    <dbReference type="NCBI Taxonomy" id="2496267"/>
    <lineage>
        <taxon>Bacteria</taxon>
        <taxon>Bacillati</taxon>
        <taxon>Bacillota</taxon>
        <taxon>Bacilli</taxon>
        <taxon>Bacillales</taxon>
        <taxon>Paenibacillaceae</taxon>
        <taxon>Paenibacillus</taxon>
    </lineage>
</organism>
<dbReference type="PANTHER" id="PTHR45008">
    <property type="entry name" value="PTS SYSTEM GLUCOSE-SPECIFIC EIIA COMPONENT"/>
    <property type="match status" value="1"/>
</dbReference>
<dbReference type="SUPFAM" id="SSF51261">
    <property type="entry name" value="Duplicated hybrid motif"/>
    <property type="match status" value="1"/>
</dbReference>